<keyword evidence="5" id="KW-1185">Reference proteome</keyword>
<evidence type="ECO:0000313" key="5">
    <source>
        <dbReference type="Proteomes" id="UP000219111"/>
    </source>
</evidence>
<dbReference type="EMBL" id="OBMT01000024">
    <property type="protein sequence ID" value="SOC21586.1"/>
    <property type="molecule type" value="Genomic_DNA"/>
</dbReference>
<reference evidence="5" key="1">
    <citation type="submission" date="2017-08" db="EMBL/GenBank/DDBJ databases">
        <authorList>
            <person name="Varghese N."/>
            <person name="Submissions S."/>
        </authorList>
    </citation>
    <scope>NUCLEOTIDE SEQUENCE [LARGE SCALE GENOMIC DNA]</scope>
    <source>
        <strain evidence="5">JA276</strain>
    </source>
</reference>
<feature type="signal peptide" evidence="2">
    <location>
        <begin position="1"/>
        <end position="24"/>
    </location>
</feature>
<organism evidence="4 5">
    <name type="scientific">Rhodobacter maris</name>
    <dbReference type="NCBI Taxonomy" id="446682"/>
    <lineage>
        <taxon>Bacteria</taxon>
        <taxon>Pseudomonadati</taxon>
        <taxon>Pseudomonadota</taxon>
        <taxon>Alphaproteobacteria</taxon>
        <taxon>Rhodobacterales</taxon>
        <taxon>Rhodobacter group</taxon>
        <taxon>Rhodobacter</taxon>
    </lineage>
</organism>
<dbReference type="Pfam" id="PF03413">
    <property type="entry name" value="PepSY"/>
    <property type="match status" value="1"/>
</dbReference>
<evidence type="ECO:0000256" key="2">
    <source>
        <dbReference type="SAM" id="SignalP"/>
    </source>
</evidence>
<sequence length="131" mass="13600">MKRTIALSLIPVTLAAGVAGAAWAGTNGAGTEMSDAQEVQAAMQSGMTLTQAVDTAQKQTGGTALSAGWENNDNGSWGYEVEIADAASTMQTWFVNPADGTVTKVMETQDDHEQSGAQDEQGESGEQDDND</sequence>
<feature type="chain" id="PRO_5012515718" evidence="2">
    <location>
        <begin position="25"/>
        <end position="131"/>
    </location>
</feature>
<feature type="compositionally biased region" description="Acidic residues" evidence="1">
    <location>
        <begin position="120"/>
        <end position="131"/>
    </location>
</feature>
<name>A0A285TLJ3_9RHOB</name>
<dbReference type="Gene3D" id="3.10.450.40">
    <property type="match status" value="1"/>
</dbReference>
<protein>
    <submittedName>
        <fullName evidence="4">Peptidase YpeB-like protein</fullName>
    </submittedName>
</protein>
<dbReference type="InterPro" id="IPR025711">
    <property type="entry name" value="PepSY"/>
</dbReference>
<feature type="domain" description="PepSY" evidence="3">
    <location>
        <begin position="47"/>
        <end position="105"/>
    </location>
</feature>
<evidence type="ECO:0000313" key="4">
    <source>
        <dbReference type="EMBL" id="SOC21586.1"/>
    </source>
</evidence>
<gene>
    <name evidence="4" type="ORF">SAMN05877831_1248</name>
</gene>
<evidence type="ECO:0000256" key="1">
    <source>
        <dbReference type="SAM" id="MobiDB-lite"/>
    </source>
</evidence>
<evidence type="ECO:0000259" key="3">
    <source>
        <dbReference type="Pfam" id="PF03413"/>
    </source>
</evidence>
<dbReference type="AlphaFoldDB" id="A0A285TLJ3"/>
<feature type="region of interest" description="Disordered" evidence="1">
    <location>
        <begin position="100"/>
        <end position="131"/>
    </location>
</feature>
<keyword evidence="2" id="KW-0732">Signal</keyword>
<accession>A0A285TLJ3</accession>
<dbReference type="Proteomes" id="UP000219111">
    <property type="component" value="Unassembled WGS sequence"/>
</dbReference>
<proteinExistence type="predicted"/>
<dbReference type="RefSeq" id="WP_176518694.1">
    <property type="nucleotide sequence ID" value="NZ_OBMT01000024.1"/>
</dbReference>